<evidence type="ECO:0000313" key="1">
    <source>
        <dbReference type="EMBL" id="CAG6674660.1"/>
    </source>
</evidence>
<sequence length="107" mass="12887">MAMTIDWSCKVLETRTTLNFSTKEFLARLEAQISFMEKWSLHLILFYLHPVRFRRAKFNSVTWCECCKSNFSTRLVEEARPLTSVVQYYMNQSKYGFYISCRVFKHF</sequence>
<dbReference type="AlphaFoldDB" id="A0A8D8WY46"/>
<proteinExistence type="predicted"/>
<organism evidence="1">
    <name type="scientific">Cacopsylla melanoneura</name>
    <dbReference type="NCBI Taxonomy" id="428564"/>
    <lineage>
        <taxon>Eukaryota</taxon>
        <taxon>Metazoa</taxon>
        <taxon>Ecdysozoa</taxon>
        <taxon>Arthropoda</taxon>
        <taxon>Hexapoda</taxon>
        <taxon>Insecta</taxon>
        <taxon>Pterygota</taxon>
        <taxon>Neoptera</taxon>
        <taxon>Paraneoptera</taxon>
        <taxon>Hemiptera</taxon>
        <taxon>Sternorrhyncha</taxon>
        <taxon>Psylloidea</taxon>
        <taxon>Psyllidae</taxon>
        <taxon>Psyllinae</taxon>
        <taxon>Cacopsylla</taxon>
    </lineage>
</organism>
<dbReference type="EMBL" id="HBUF01234478">
    <property type="protein sequence ID" value="CAG6674660.1"/>
    <property type="molecule type" value="Transcribed_RNA"/>
</dbReference>
<name>A0A8D8WY46_9HEMI</name>
<reference evidence="1" key="1">
    <citation type="submission" date="2021-05" db="EMBL/GenBank/DDBJ databases">
        <authorList>
            <person name="Alioto T."/>
            <person name="Alioto T."/>
            <person name="Gomez Garrido J."/>
        </authorList>
    </citation>
    <scope>NUCLEOTIDE SEQUENCE</scope>
</reference>
<accession>A0A8D8WY46</accession>
<protein>
    <submittedName>
        <fullName evidence="1">Uncharacterized protein</fullName>
    </submittedName>
</protein>